<accession>A0ABD1MFV9</accession>
<comment type="caution">
    <text evidence="1">The sequence shown here is derived from an EMBL/GenBank/DDBJ whole genome shotgun (WGS) entry which is preliminary data.</text>
</comment>
<proteinExistence type="predicted"/>
<dbReference type="Proteomes" id="UP001603857">
    <property type="component" value="Unassembled WGS sequence"/>
</dbReference>
<evidence type="ECO:0000313" key="2">
    <source>
        <dbReference type="Proteomes" id="UP001603857"/>
    </source>
</evidence>
<protein>
    <submittedName>
        <fullName evidence="1">Uncharacterized protein</fullName>
    </submittedName>
</protein>
<dbReference type="AlphaFoldDB" id="A0ABD1MFV9"/>
<keyword evidence="2" id="KW-1185">Reference proteome</keyword>
<reference evidence="1 2" key="1">
    <citation type="submission" date="2024-08" db="EMBL/GenBank/DDBJ databases">
        <title>Insights into the chromosomal genome structure of Flemingia macrophylla.</title>
        <authorList>
            <person name="Ding Y."/>
            <person name="Zhao Y."/>
            <person name="Bi W."/>
            <person name="Wu M."/>
            <person name="Zhao G."/>
            <person name="Gong Y."/>
            <person name="Li W."/>
            <person name="Zhang P."/>
        </authorList>
    </citation>
    <scope>NUCLEOTIDE SEQUENCE [LARGE SCALE GENOMIC DNA]</scope>
    <source>
        <strain evidence="1">DYQJB</strain>
        <tissue evidence="1">Leaf</tissue>
    </source>
</reference>
<sequence>MGLVGKASENIMSAIAITTKDYTPRYIALSYQEKDRTWMRQRYKIYSKKNLPSFEVP</sequence>
<dbReference type="EMBL" id="JBGMDY010000005">
    <property type="protein sequence ID" value="KAL2334694.1"/>
    <property type="molecule type" value="Genomic_DNA"/>
</dbReference>
<organism evidence="1 2">
    <name type="scientific">Flemingia macrophylla</name>
    <dbReference type="NCBI Taxonomy" id="520843"/>
    <lineage>
        <taxon>Eukaryota</taxon>
        <taxon>Viridiplantae</taxon>
        <taxon>Streptophyta</taxon>
        <taxon>Embryophyta</taxon>
        <taxon>Tracheophyta</taxon>
        <taxon>Spermatophyta</taxon>
        <taxon>Magnoliopsida</taxon>
        <taxon>eudicotyledons</taxon>
        <taxon>Gunneridae</taxon>
        <taxon>Pentapetalae</taxon>
        <taxon>rosids</taxon>
        <taxon>fabids</taxon>
        <taxon>Fabales</taxon>
        <taxon>Fabaceae</taxon>
        <taxon>Papilionoideae</taxon>
        <taxon>50 kb inversion clade</taxon>
        <taxon>NPAAA clade</taxon>
        <taxon>indigoferoid/millettioid clade</taxon>
        <taxon>Phaseoleae</taxon>
        <taxon>Flemingia</taxon>
    </lineage>
</organism>
<name>A0ABD1MFV9_9FABA</name>
<evidence type="ECO:0000313" key="1">
    <source>
        <dbReference type="EMBL" id="KAL2334694.1"/>
    </source>
</evidence>
<gene>
    <name evidence="1" type="ORF">Fmac_015907</name>
</gene>